<dbReference type="Proteomes" id="UP001153069">
    <property type="component" value="Unassembled WGS sequence"/>
</dbReference>
<keyword evidence="4" id="KW-1185">Reference proteome</keyword>
<name>A0A9N8E7D7_9STRA</name>
<dbReference type="SUPFAM" id="SSF52540">
    <property type="entry name" value="P-loop containing nucleoside triphosphate hydrolases"/>
    <property type="match status" value="1"/>
</dbReference>
<dbReference type="OrthoDB" id="60033at2759"/>
<evidence type="ECO:0000259" key="2">
    <source>
        <dbReference type="Pfam" id="PF13191"/>
    </source>
</evidence>
<dbReference type="InterPro" id="IPR027417">
    <property type="entry name" value="P-loop_NTPase"/>
</dbReference>
<feature type="region of interest" description="Disordered" evidence="1">
    <location>
        <begin position="140"/>
        <end position="164"/>
    </location>
</feature>
<protein>
    <submittedName>
        <fullName evidence="3">Transcriptional regulator</fullName>
    </submittedName>
</protein>
<feature type="region of interest" description="Disordered" evidence="1">
    <location>
        <begin position="191"/>
        <end position="246"/>
    </location>
</feature>
<sequence length="1206" mass="134792">MDLYLESQAEVSAVTGDSTSVYEAISDHYLHGAKDEDTWERSEQYEGLVSVIEATISKLDWHSNGLYGRDKEIQILHDSLDSCIQNDSSRQVVMISGEAGSGKTSLVKTALQMPAARAGGFFLFGKFELTRTPVIIGNNTTITDTTDEQTPTTPTPPDTFHSQQSAGIAEACQDICQTLLEYRFLRETASIGSSKDSDSNSGPSPPTTASSDSGGKEQEDTPINATAPLTEGSTLTNSTSEPENQEDTAAVTAFWNFSFEKLRTRLLEELGTDASLLHPFMPALKLILQIGSLHPTAEAAESEAAEVTSDDYKERRYKLDWAFRGFMRALSSFGPIVLCLDDIQWADETSLDLIQSLVSDVTIPTMMVGGIYRSFTKTEGDEQEHTLTTTIRKLQERIDKLNAETKTTDTGDNTSGSNNRLTEISLTPMEARDIAEMLGDLFTCSYDETEALAECIHRKTLGNSFYIVQFTRELVKSGLLVFDLGTQSWNWNIDTINDRAMATQEAVDFVINNLRRLPPGIRTLLPLLASSGRAFEVGLVELLMLHGFTAKKDEIPTPSRFLKCLEKQGFIYRRRDGTFAFEHDRIQEAAISLIEPAALRQQRWHLGLVLLDTLDEETLEKHLFTVANLFGDTKSIPDVQETRRIRLANVYLKAGQRCSSLASFNQSAAYLARGVKMLPLRHWETHYELSLDLYSTAAEVLFIGGRYREMKICCDAVIEHGGSVVEKRRAYNAILGSMGARWQNKEALELGLELLKQMNIKFAKTARMMHIMGNVIWTRIAMKSSLDKISKLRNLTDPGKLWVFKLLDEMTTSAYQVDQSLLPLLVMRGYQETVAYGLHKYAPVFLSLVGFLFVNLGDYEGGLTYADLANDLLDKINESKAVRARVTLLCHDFIYHHRKCWEWSSQPFLQGYQAGLAAGDTESAGWCAFQYLEIGLFTGTVPLATLNAYFRNYVAIIEETSQHVIAWTTRSLWKIAQSLMGIGADIVVDTSRLEVSAESRKHVQMNEDRFRLLLAFWLADYGELLYAAERSGFDKDLMGKLTPGLGIIPATAMQIALSALVQAQSTRGSESKKFLSIGKKFYAKIQKWKAQGNPNVIHYEALLAAEMAVLSNDGFNARQNFEIALLFCSGRGFVSHEALAHERFAAFLFDRSELDRAKEHAEKAIDRYNGWGATVRVEALEAKYERQFGLQWKKRRDVPVAVSLAS</sequence>
<comment type="caution">
    <text evidence="3">The sequence shown here is derived from an EMBL/GenBank/DDBJ whole genome shotgun (WGS) entry which is preliminary data.</text>
</comment>
<feature type="compositionally biased region" description="Low complexity" evidence="1">
    <location>
        <begin position="140"/>
        <end position="152"/>
    </location>
</feature>
<gene>
    <name evidence="3" type="ORF">SEMRO_761_G198560.1</name>
</gene>
<feature type="compositionally biased region" description="Low complexity" evidence="1">
    <location>
        <begin position="191"/>
        <end position="202"/>
    </location>
</feature>
<dbReference type="InterPro" id="IPR053159">
    <property type="entry name" value="Hybrid_Histidine_Kinase"/>
</dbReference>
<accession>A0A9N8E7D7</accession>
<proteinExistence type="predicted"/>
<dbReference type="EMBL" id="CAICTM010000760">
    <property type="protein sequence ID" value="CAB9516112.1"/>
    <property type="molecule type" value="Genomic_DNA"/>
</dbReference>
<feature type="domain" description="Orc1-like AAA ATPase" evidence="2">
    <location>
        <begin position="66"/>
        <end position="130"/>
    </location>
</feature>
<dbReference type="PANTHER" id="PTHR43642:SF1">
    <property type="entry name" value="HYBRID SIGNAL TRANSDUCTION HISTIDINE KINASE G"/>
    <property type="match status" value="1"/>
</dbReference>
<feature type="compositionally biased region" description="Polar residues" evidence="1">
    <location>
        <begin position="231"/>
        <end position="242"/>
    </location>
</feature>
<evidence type="ECO:0000313" key="4">
    <source>
        <dbReference type="Proteomes" id="UP001153069"/>
    </source>
</evidence>
<organism evidence="3 4">
    <name type="scientific">Seminavis robusta</name>
    <dbReference type="NCBI Taxonomy" id="568900"/>
    <lineage>
        <taxon>Eukaryota</taxon>
        <taxon>Sar</taxon>
        <taxon>Stramenopiles</taxon>
        <taxon>Ochrophyta</taxon>
        <taxon>Bacillariophyta</taxon>
        <taxon>Bacillariophyceae</taxon>
        <taxon>Bacillariophycidae</taxon>
        <taxon>Naviculales</taxon>
        <taxon>Naviculaceae</taxon>
        <taxon>Seminavis</taxon>
    </lineage>
</organism>
<evidence type="ECO:0000256" key="1">
    <source>
        <dbReference type="SAM" id="MobiDB-lite"/>
    </source>
</evidence>
<reference evidence="3" key="1">
    <citation type="submission" date="2020-06" db="EMBL/GenBank/DDBJ databases">
        <authorList>
            <consortium name="Plant Systems Biology data submission"/>
        </authorList>
    </citation>
    <scope>NUCLEOTIDE SEQUENCE</scope>
    <source>
        <strain evidence="3">D6</strain>
    </source>
</reference>
<dbReference type="AlphaFoldDB" id="A0A9N8E7D7"/>
<dbReference type="InterPro" id="IPR041664">
    <property type="entry name" value="AAA_16"/>
</dbReference>
<dbReference type="Pfam" id="PF13191">
    <property type="entry name" value="AAA_16"/>
    <property type="match status" value="1"/>
</dbReference>
<evidence type="ECO:0000313" key="3">
    <source>
        <dbReference type="EMBL" id="CAB9516112.1"/>
    </source>
</evidence>
<dbReference type="Gene3D" id="3.40.50.300">
    <property type="entry name" value="P-loop containing nucleotide triphosphate hydrolases"/>
    <property type="match status" value="1"/>
</dbReference>
<dbReference type="PANTHER" id="PTHR43642">
    <property type="entry name" value="HYBRID SIGNAL TRANSDUCTION HISTIDINE KINASE G"/>
    <property type="match status" value="1"/>
</dbReference>